<evidence type="ECO:0000256" key="1">
    <source>
        <dbReference type="ARBA" id="ARBA00009277"/>
    </source>
</evidence>
<evidence type="ECO:0000256" key="2">
    <source>
        <dbReference type="SAM" id="MobiDB-lite"/>
    </source>
</evidence>
<dbReference type="InterPro" id="IPR012337">
    <property type="entry name" value="RNaseH-like_sf"/>
</dbReference>
<proteinExistence type="inferred from homology"/>
<dbReference type="SUPFAM" id="SSF53098">
    <property type="entry name" value="Ribonuclease H-like"/>
    <property type="match status" value="1"/>
</dbReference>
<dbReference type="RefSeq" id="WP_050353275.1">
    <property type="nucleotide sequence ID" value="NZ_CP073011.1"/>
</dbReference>
<keyword evidence="5" id="KW-1185">Reference proteome</keyword>
<evidence type="ECO:0000313" key="4">
    <source>
        <dbReference type="EMBL" id="KNE20693.1"/>
    </source>
</evidence>
<name>A0A0L0QR51_VIRPA</name>
<dbReference type="GO" id="GO:0003676">
    <property type="term" value="F:nucleic acid binding"/>
    <property type="evidence" value="ECO:0007669"/>
    <property type="project" value="InterPro"/>
</dbReference>
<dbReference type="EMBL" id="LGTO01000007">
    <property type="protein sequence ID" value="KNE20693.1"/>
    <property type="molecule type" value="Genomic_DNA"/>
</dbReference>
<gene>
    <name evidence="4" type="ORF">AFK71_20355</name>
</gene>
<dbReference type="GO" id="GO:0015074">
    <property type="term" value="P:DNA integration"/>
    <property type="evidence" value="ECO:0007669"/>
    <property type="project" value="InterPro"/>
</dbReference>
<evidence type="ECO:0000313" key="5">
    <source>
        <dbReference type="Proteomes" id="UP000036780"/>
    </source>
</evidence>
<dbReference type="InterPro" id="IPR001584">
    <property type="entry name" value="Integrase_cat-core"/>
</dbReference>
<dbReference type="InterPro" id="IPR054353">
    <property type="entry name" value="IstA-like_C"/>
</dbReference>
<feature type="domain" description="Integrase catalytic" evidence="3">
    <location>
        <begin position="130"/>
        <end position="310"/>
    </location>
</feature>
<sequence length="515" mass="60049">MINYRKILELYFEDVSQRTISSSTGHSRNTVSNVVRKAKKLGLEGLDGTMTNPWLESFLFPEKQAIEKGYYPVDWEKVHKELQKKNITLALLHKEYADEAREGGKIPYAYRTFTENYGKYAKKYKLTMPIRRKPGEIMEVDWAGSTLEIKDRSTGEVLPAYVFVATLPYSQLSYVEAFLDMKSANWLTAHIHAFEYFGGIPEALVPDNLKTGVVKALRSESILNEAYRELADYYRTVVVPSRVRKPKDKPSVEGSVGHVSRQIIASLRDYQCFHLEELNQQIFRKLENLNTLDFQKRPGSRKKVFEEEEKSYLQALPQTRYKLTEWKIAKVQLNYHIQVERMYYSVPYDYVRESVDVRLTTDLIEVYFKETRIASHKRLKGEIGQYSTNTDHMPDNHRLYLEHNPENNKKWAESVGPSMTRFVSYILRNNIEKKALNILSTLRNLSTKHAKDDLEQATQTLLDISTNPTVSVLKSILERKKHQQNNKKKDRDNLQTHKEDYGFVRGAKYFGRDSK</sequence>
<comment type="similarity">
    <text evidence="1">Belongs to the transposase IS21/IS408/IS1162 family.</text>
</comment>
<dbReference type="PANTHER" id="PTHR35004">
    <property type="entry name" value="TRANSPOSASE RV3428C-RELATED"/>
    <property type="match status" value="1"/>
</dbReference>
<protein>
    <submittedName>
        <fullName evidence="4">Integrase</fullName>
    </submittedName>
</protein>
<feature type="compositionally biased region" description="Basic and acidic residues" evidence="2">
    <location>
        <begin position="487"/>
        <end position="500"/>
    </location>
</feature>
<dbReference type="PANTHER" id="PTHR35004:SF8">
    <property type="entry name" value="TRANSPOSASE RV3428C-RELATED"/>
    <property type="match status" value="1"/>
</dbReference>
<evidence type="ECO:0000259" key="3">
    <source>
        <dbReference type="PROSITE" id="PS50994"/>
    </source>
</evidence>
<dbReference type="GeneID" id="66870093"/>
<reference evidence="5" key="1">
    <citation type="submission" date="2015-07" db="EMBL/GenBank/DDBJ databases">
        <title>Fjat-10053 dsm26.</title>
        <authorList>
            <person name="Liu B."/>
            <person name="Wang J."/>
            <person name="Zhu Y."/>
            <person name="Liu G."/>
            <person name="Chen Q."/>
            <person name="Chen Z."/>
            <person name="Lan J."/>
            <person name="Che J."/>
            <person name="Ge C."/>
            <person name="Shi H."/>
            <person name="Pan Z."/>
            <person name="Liu X."/>
        </authorList>
    </citation>
    <scope>NUCLEOTIDE SEQUENCE [LARGE SCALE GENOMIC DNA]</scope>
    <source>
        <strain evidence="5">DSM 26</strain>
    </source>
</reference>
<accession>A0A0L0QR51</accession>
<dbReference type="Gene3D" id="3.30.420.10">
    <property type="entry name" value="Ribonuclease H-like superfamily/Ribonuclease H"/>
    <property type="match status" value="1"/>
</dbReference>
<dbReference type="Pfam" id="PF22483">
    <property type="entry name" value="Mu-transpos_C_2"/>
    <property type="match status" value="1"/>
</dbReference>
<comment type="caution">
    <text evidence="4">The sequence shown here is derived from an EMBL/GenBank/DDBJ whole genome shotgun (WGS) entry which is preliminary data.</text>
</comment>
<dbReference type="PROSITE" id="PS50994">
    <property type="entry name" value="INTEGRASE"/>
    <property type="match status" value="1"/>
</dbReference>
<feature type="region of interest" description="Disordered" evidence="2">
    <location>
        <begin position="479"/>
        <end position="500"/>
    </location>
</feature>
<organism evidence="4 5">
    <name type="scientific">Virgibacillus pantothenticus</name>
    <dbReference type="NCBI Taxonomy" id="1473"/>
    <lineage>
        <taxon>Bacteria</taxon>
        <taxon>Bacillati</taxon>
        <taxon>Bacillota</taxon>
        <taxon>Bacilli</taxon>
        <taxon>Bacillales</taxon>
        <taxon>Bacillaceae</taxon>
        <taxon>Virgibacillus</taxon>
    </lineage>
</organism>
<dbReference type="NCBIfam" id="NF033546">
    <property type="entry name" value="transpos_IS21"/>
    <property type="match status" value="1"/>
</dbReference>
<dbReference type="Proteomes" id="UP000036780">
    <property type="component" value="Unassembled WGS sequence"/>
</dbReference>
<dbReference type="InterPro" id="IPR036397">
    <property type="entry name" value="RNaseH_sf"/>
</dbReference>
<dbReference type="AlphaFoldDB" id="A0A0L0QR51"/>
<dbReference type="OrthoDB" id="3193769at2"/>
<dbReference type="PATRIC" id="fig|1473.5.peg.2829"/>